<keyword evidence="2" id="KW-1185">Reference proteome</keyword>
<feature type="non-terminal residue" evidence="1">
    <location>
        <position position="99"/>
    </location>
</feature>
<dbReference type="EMBL" id="JANBOI010000204">
    <property type="protein sequence ID" value="KAJ1732677.1"/>
    <property type="molecule type" value="Genomic_DNA"/>
</dbReference>
<reference evidence="1" key="1">
    <citation type="submission" date="2022-07" db="EMBL/GenBank/DDBJ databases">
        <title>Phylogenomic reconstructions and comparative analyses of Kickxellomycotina fungi.</title>
        <authorList>
            <person name="Reynolds N.K."/>
            <person name="Stajich J.E."/>
            <person name="Barry K."/>
            <person name="Grigoriev I.V."/>
            <person name="Crous P."/>
            <person name="Smith M.E."/>
        </authorList>
    </citation>
    <scope>NUCLEOTIDE SEQUENCE</scope>
    <source>
        <strain evidence="1">BCRC 34381</strain>
    </source>
</reference>
<dbReference type="Proteomes" id="UP001143981">
    <property type="component" value="Unassembled WGS sequence"/>
</dbReference>
<evidence type="ECO:0000313" key="2">
    <source>
        <dbReference type="Proteomes" id="UP001143981"/>
    </source>
</evidence>
<gene>
    <name evidence="1" type="ORF">LPJ61_001934</name>
</gene>
<dbReference type="PANTHER" id="PTHR46566">
    <property type="entry name" value="1-PHOSPHOFRUCTOKINASE-RELATED"/>
    <property type="match status" value="1"/>
</dbReference>
<dbReference type="InterPro" id="IPR029056">
    <property type="entry name" value="Ribokinase-like"/>
</dbReference>
<sequence length="99" mass="10464">MATDSPDAAPADARPIDILCLAPNPAFQITLRLDRVALGDVNRATEQTNSLGGKGQNFAVAAKQYYGSADRVTLLQILGGPTGDQIQAMEDSEGFRTIT</sequence>
<proteinExistence type="predicted"/>
<dbReference type="PANTHER" id="PTHR46566:SF2">
    <property type="entry name" value="ATP-DEPENDENT 6-PHOSPHOFRUCTOKINASE ISOZYME 2"/>
    <property type="match status" value="1"/>
</dbReference>
<accession>A0A9W7YE02</accession>
<dbReference type="Gene3D" id="3.40.1190.20">
    <property type="match status" value="1"/>
</dbReference>
<organism evidence="1 2">
    <name type="scientific">Coemansia biformis</name>
    <dbReference type="NCBI Taxonomy" id="1286918"/>
    <lineage>
        <taxon>Eukaryota</taxon>
        <taxon>Fungi</taxon>
        <taxon>Fungi incertae sedis</taxon>
        <taxon>Zoopagomycota</taxon>
        <taxon>Kickxellomycotina</taxon>
        <taxon>Kickxellomycetes</taxon>
        <taxon>Kickxellales</taxon>
        <taxon>Kickxellaceae</taxon>
        <taxon>Coemansia</taxon>
    </lineage>
</organism>
<comment type="caution">
    <text evidence="1">The sequence shown here is derived from an EMBL/GenBank/DDBJ whole genome shotgun (WGS) entry which is preliminary data.</text>
</comment>
<evidence type="ECO:0000313" key="1">
    <source>
        <dbReference type="EMBL" id="KAJ1732677.1"/>
    </source>
</evidence>
<evidence type="ECO:0008006" key="3">
    <source>
        <dbReference type="Google" id="ProtNLM"/>
    </source>
</evidence>
<dbReference type="SUPFAM" id="SSF53613">
    <property type="entry name" value="Ribokinase-like"/>
    <property type="match status" value="1"/>
</dbReference>
<name>A0A9W7YE02_9FUNG</name>
<dbReference type="OrthoDB" id="26487at2759"/>
<dbReference type="AlphaFoldDB" id="A0A9W7YE02"/>
<protein>
    <recommendedName>
        <fullName evidence="3">Carbohydrate kinase PfkB domain-containing protein</fullName>
    </recommendedName>
</protein>